<keyword evidence="8" id="KW-1185">Reference proteome</keyword>
<reference evidence="6 7" key="1">
    <citation type="submission" date="2018-07" db="EMBL/GenBank/DDBJ databases">
        <title>Genomic Encyclopedia of Type Strains, Phase III (KMG-III): the genomes of soil and plant-associated and newly described type strains.</title>
        <authorList>
            <person name="Whitman W."/>
        </authorList>
    </citation>
    <scope>NUCLEOTIDE SEQUENCE [LARGE SCALE GENOMIC DNA]</scope>
    <source>
        <strain evidence="6 7">CECT 7731</strain>
    </source>
</reference>
<dbReference type="AlphaFoldDB" id="A0A368ZVU4"/>
<dbReference type="InterPro" id="IPR000160">
    <property type="entry name" value="GGDEF_dom"/>
</dbReference>
<keyword evidence="1" id="KW-0472">Membrane</keyword>
<dbReference type="CDD" id="cd01948">
    <property type="entry name" value="EAL"/>
    <property type="match status" value="1"/>
</dbReference>
<dbReference type="Gene3D" id="6.10.340.10">
    <property type="match status" value="1"/>
</dbReference>
<dbReference type="Gene3D" id="6.20.270.20">
    <property type="entry name" value="LapD/MoxY periplasmic domain"/>
    <property type="match status" value="1"/>
</dbReference>
<dbReference type="NCBIfam" id="TIGR00254">
    <property type="entry name" value="GGDEF"/>
    <property type="match status" value="1"/>
</dbReference>
<name>A0A368ZVU4_9GAMM</name>
<dbReference type="GO" id="GO:0071111">
    <property type="term" value="F:cyclic-guanylate-specific phosphodiesterase activity"/>
    <property type="evidence" value="ECO:0007669"/>
    <property type="project" value="InterPro"/>
</dbReference>
<reference evidence="5 8" key="2">
    <citation type="submission" date="2021-02" db="EMBL/GenBank/DDBJ databases">
        <title>The genome of Marinomonas foliarum JZW.</title>
        <authorList>
            <person name="Sun M."/>
        </authorList>
    </citation>
    <scope>NUCLEOTIDE SEQUENCE [LARGE SCALE GENOMIC DNA]</scope>
    <source>
        <strain evidence="5 8">JZW</strain>
    </source>
</reference>
<dbReference type="PROSITE" id="PS50883">
    <property type="entry name" value="EAL"/>
    <property type="match status" value="1"/>
</dbReference>
<keyword evidence="1" id="KW-0812">Transmembrane</keyword>
<dbReference type="InterPro" id="IPR043128">
    <property type="entry name" value="Rev_trsase/Diguanyl_cyclase"/>
</dbReference>
<evidence type="ECO:0000313" key="5">
    <source>
        <dbReference type="EMBL" id="QRV23596.1"/>
    </source>
</evidence>
<keyword evidence="1" id="KW-1133">Transmembrane helix</keyword>
<evidence type="ECO:0000259" key="2">
    <source>
        <dbReference type="PROSITE" id="PS50883"/>
    </source>
</evidence>
<dbReference type="SMART" id="SM00052">
    <property type="entry name" value="EAL"/>
    <property type="match status" value="1"/>
</dbReference>
<protein>
    <submittedName>
        <fullName evidence="6">Diguanylate cyclase/phosphodiesterase</fullName>
    </submittedName>
    <submittedName>
        <fullName evidence="5">EAL domain-containing protein</fullName>
    </submittedName>
</protein>
<organism evidence="6 7">
    <name type="scientific">Marinomonas foliarum</name>
    <dbReference type="NCBI Taxonomy" id="491950"/>
    <lineage>
        <taxon>Bacteria</taxon>
        <taxon>Pseudomonadati</taxon>
        <taxon>Pseudomonadota</taxon>
        <taxon>Gammaproteobacteria</taxon>
        <taxon>Oceanospirillales</taxon>
        <taxon>Oceanospirillaceae</taxon>
        <taxon>Marinomonas</taxon>
    </lineage>
</organism>
<dbReference type="InterPro" id="IPR035919">
    <property type="entry name" value="EAL_sf"/>
</dbReference>
<dbReference type="SMART" id="SM00267">
    <property type="entry name" value="GGDEF"/>
    <property type="match status" value="1"/>
</dbReference>
<dbReference type="EMBL" id="QPJQ01000018">
    <property type="protein sequence ID" value="RCX01132.1"/>
    <property type="molecule type" value="Genomic_DNA"/>
</dbReference>
<evidence type="ECO:0000256" key="1">
    <source>
        <dbReference type="SAM" id="Phobius"/>
    </source>
</evidence>
<dbReference type="InterPro" id="IPR003660">
    <property type="entry name" value="HAMP_dom"/>
</dbReference>
<dbReference type="RefSeq" id="WP_114412264.1">
    <property type="nucleotide sequence ID" value="NZ_CP070273.1"/>
</dbReference>
<feature type="transmembrane region" description="Helical" evidence="1">
    <location>
        <begin position="6"/>
        <end position="27"/>
    </location>
</feature>
<dbReference type="Pfam" id="PF16448">
    <property type="entry name" value="LapD_MoxY_N"/>
    <property type="match status" value="1"/>
</dbReference>
<feature type="domain" description="GGDEF" evidence="4">
    <location>
        <begin position="265"/>
        <end position="399"/>
    </location>
</feature>
<dbReference type="Pfam" id="PF00563">
    <property type="entry name" value="EAL"/>
    <property type="match status" value="1"/>
</dbReference>
<sequence length="653" mass="72732">MTLFRQLMITIIVIFSLMLAVVMGINFNTTKGYLIGQLTSTTQDSATSLSMSVSDFMALEDYASVGSSINAVFDSGYFSEVRIHVYATEQDIVRSNETKIDGVPSWFIQLIDFKVPVAKAVISNGWNELGQVYITGSAGYGYHQLWLASRDLLISFFVIGAITLIVGSFALRYLFRPLVELEKQAEAIQQRRFLKMTNVPKTRELKSVVLSMNRMAEKLEKEFASEVETAQWLQAKAFKDPVSGLGNRNFFESQIKSHFVGRERGVDGLIFVSLADLAKLNNERGYESADMFIQSAADVLSKKVATISSFSTLARLSGADFVLLIPNIDHSQLKQIVEDIMTDLLELNVASISYSSYVANIGAISVDGQVDRAGAMSQADSALREAKRAGANMTKVLDSNIGQRLSLSRADWKDVLELTIKRESFKLQKQKVVMLDSSSDDVLTTSHEEVFMGLEHAGKEYHAGYFIGLAEQFDLGEKIDTVIVSQVIHYIQSRNLTVPLTVNLSMSSFSKASFIDWLDRTLGLLSADVKNKLMFEISEQSVLLEESQANVLAQILKKHHVSFGIDNVGKQFSAFQYLQTLMPDYVKVDSSYTRMAAGKESESFFMHTLCKMFNSLNIEVIATGVESERQLMALKRFDVVGAQGFYIGRSQDM</sequence>
<dbReference type="Gene3D" id="3.30.70.270">
    <property type="match status" value="1"/>
</dbReference>
<dbReference type="Proteomes" id="UP000644167">
    <property type="component" value="Chromosome"/>
</dbReference>
<feature type="domain" description="EAL" evidence="2">
    <location>
        <begin position="409"/>
        <end position="653"/>
    </location>
</feature>
<feature type="transmembrane region" description="Helical" evidence="1">
    <location>
        <begin position="152"/>
        <end position="175"/>
    </location>
</feature>
<evidence type="ECO:0000259" key="4">
    <source>
        <dbReference type="PROSITE" id="PS50887"/>
    </source>
</evidence>
<evidence type="ECO:0000259" key="3">
    <source>
        <dbReference type="PROSITE" id="PS50885"/>
    </source>
</evidence>
<dbReference type="PROSITE" id="PS50885">
    <property type="entry name" value="HAMP"/>
    <property type="match status" value="1"/>
</dbReference>
<dbReference type="OrthoDB" id="5894408at2"/>
<dbReference type="CDD" id="cd01949">
    <property type="entry name" value="GGDEF"/>
    <property type="match status" value="1"/>
</dbReference>
<dbReference type="SUPFAM" id="SSF55073">
    <property type="entry name" value="Nucleotide cyclase"/>
    <property type="match status" value="1"/>
</dbReference>
<dbReference type="InterPro" id="IPR029787">
    <property type="entry name" value="Nucleotide_cyclase"/>
</dbReference>
<dbReference type="InterPro" id="IPR032244">
    <property type="entry name" value="LapD_MoxY_N"/>
</dbReference>
<dbReference type="PROSITE" id="PS50887">
    <property type="entry name" value="GGDEF"/>
    <property type="match status" value="1"/>
</dbReference>
<gene>
    <name evidence="6" type="ORF">DFP77_11810</name>
    <name evidence="5" type="ORF">JSY38_16405</name>
</gene>
<dbReference type="InterPro" id="IPR001633">
    <property type="entry name" value="EAL_dom"/>
</dbReference>
<dbReference type="PANTHER" id="PTHR33121:SF79">
    <property type="entry name" value="CYCLIC DI-GMP PHOSPHODIESTERASE PDED-RELATED"/>
    <property type="match status" value="1"/>
</dbReference>
<dbReference type="InterPro" id="IPR050706">
    <property type="entry name" value="Cyclic-di-GMP_PDE-like"/>
</dbReference>
<feature type="domain" description="HAMP" evidence="3">
    <location>
        <begin position="172"/>
        <end position="224"/>
    </location>
</feature>
<dbReference type="PANTHER" id="PTHR33121">
    <property type="entry name" value="CYCLIC DI-GMP PHOSPHODIESTERASE PDEF"/>
    <property type="match status" value="1"/>
</dbReference>
<evidence type="ECO:0000313" key="7">
    <source>
        <dbReference type="Proteomes" id="UP000253506"/>
    </source>
</evidence>
<dbReference type="Gene3D" id="3.20.20.450">
    <property type="entry name" value="EAL domain"/>
    <property type="match status" value="1"/>
</dbReference>
<dbReference type="GO" id="GO:0016020">
    <property type="term" value="C:membrane"/>
    <property type="evidence" value="ECO:0007669"/>
    <property type="project" value="InterPro"/>
</dbReference>
<dbReference type="Proteomes" id="UP000253506">
    <property type="component" value="Unassembled WGS sequence"/>
</dbReference>
<accession>A0A368ZVU4</accession>
<evidence type="ECO:0000313" key="8">
    <source>
        <dbReference type="Proteomes" id="UP000644167"/>
    </source>
</evidence>
<dbReference type="GO" id="GO:0007165">
    <property type="term" value="P:signal transduction"/>
    <property type="evidence" value="ECO:0007669"/>
    <property type="project" value="InterPro"/>
</dbReference>
<proteinExistence type="predicted"/>
<dbReference type="SUPFAM" id="SSF141868">
    <property type="entry name" value="EAL domain-like"/>
    <property type="match status" value="1"/>
</dbReference>
<dbReference type="Pfam" id="PF00990">
    <property type="entry name" value="GGDEF"/>
    <property type="match status" value="1"/>
</dbReference>
<evidence type="ECO:0000313" key="6">
    <source>
        <dbReference type="EMBL" id="RCX01132.1"/>
    </source>
</evidence>
<dbReference type="EMBL" id="CP070273">
    <property type="protein sequence ID" value="QRV23596.1"/>
    <property type="molecule type" value="Genomic_DNA"/>
</dbReference>
<dbReference type="Gene3D" id="3.30.110.200">
    <property type="match status" value="1"/>
</dbReference>
<dbReference type="InterPro" id="IPR042461">
    <property type="entry name" value="LapD_MoxY_peri_C"/>
</dbReference>